<comment type="caution">
    <text evidence="3">The sequence shown here is derived from an EMBL/GenBank/DDBJ whole genome shotgun (WGS) entry which is preliminary data.</text>
</comment>
<evidence type="ECO:0000313" key="3">
    <source>
        <dbReference type="EMBL" id="EJK54294.1"/>
    </source>
</evidence>
<dbReference type="Proteomes" id="UP000266841">
    <property type="component" value="Unassembled WGS sequence"/>
</dbReference>
<dbReference type="OMA" id="ETNVERW"/>
<dbReference type="EMBL" id="AGNL01036047">
    <property type="protein sequence ID" value="EJK54294.1"/>
    <property type="molecule type" value="Genomic_DNA"/>
</dbReference>
<keyword evidence="4" id="KW-1185">Reference proteome</keyword>
<feature type="compositionally biased region" description="Basic residues" evidence="1">
    <location>
        <begin position="1"/>
        <end position="13"/>
    </location>
</feature>
<evidence type="ECO:0000256" key="1">
    <source>
        <dbReference type="SAM" id="MobiDB-lite"/>
    </source>
</evidence>
<proteinExistence type="predicted"/>
<feature type="domain" description="Helicase-associated" evidence="2">
    <location>
        <begin position="32"/>
        <end position="89"/>
    </location>
</feature>
<dbReference type="Pfam" id="PF03457">
    <property type="entry name" value="HA"/>
    <property type="match status" value="3"/>
</dbReference>
<feature type="non-terminal residue" evidence="3">
    <location>
        <position position="197"/>
    </location>
</feature>
<gene>
    <name evidence="3" type="ORF">THAOC_26096</name>
</gene>
<organism evidence="3 4">
    <name type="scientific">Thalassiosira oceanica</name>
    <name type="common">Marine diatom</name>
    <dbReference type="NCBI Taxonomy" id="159749"/>
    <lineage>
        <taxon>Eukaryota</taxon>
        <taxon>Sar</taxon>
        <taxon>Stramenopiles</taxon>
        <taxon>Ochrophyta</taxon>
        <taxon>Bacillariophyta</taxon>
        <taxon>Coscinodiscophyceae</taxon>
        <taxon>Thalassiosirophycidae</taxon>
        <taxon>Thalassiosirales</taxon>
        <taxon>Thalassiosiraceae</taxon>
        <taxon>Thalassiosira</taxon>
    </lineage>
</organism>
<reference evidence="3 4" key="1">
    <citation type="journal article" date="2012" name="Genome Biol.">
        <title>Genome and low-iron response of an oceanic diatom adapted to chronic iron limitation.</title>
        <authorList>
            <person name="Lommer M."/>
            <person name="Specht M."/>
            <person name="Roy A.S."/>
            <person name="Kraemer L."/>
            <person name="Andreson R."/>
            <person name="Gutowska M.A."/>
            <person name="Wolf J."/>
            <person name="Bergner S.V."/>
            <person name="Schilhabel M.B."/>
            <person name="Klostermeier U.C."/>
            <person name="Beiko R.G."/>
            <person name="Rosenstiel P."/>
            <person name="Hippler M."/>
            <person name="Laroche J."/>
        </authorList>
    </citation>
    <scope>NUCLEOTIDE SEQUENCE [LARGE SCALE GENOMIC DNA]</scope>
    <source>
        <strain evidence="3 4">CCMP1005</strain>
    </source>
</reference>
<sequence>MPPSRRTPRRRTKPSQGLQAGRLGKQRETNVERWNVRFRELLDYRSEHGSCNVPRSQGKLGAWVNHQRSAYNANSLAQDRVDQLNSIGFMWSLIAKGHNVPWETRFDELVQYKTKHGDCNVPQSQGNLGIWVSYQRKVYKVGSLAQDRIDRLNGIGFNWSFIAKGPNVPWETRFDELVQYKAKHGDCNVPRSQGPLG</sequence>
<name>K0RPQ8_THAOC</name>
<feature type="domain" description="Helicase-associated" evidence="2">
    <location>
        <begin position="100"/>
        <end position="157"/>
    </location>
</feature>
<dbReference type="InterPro" id="IPR005114">
    <property type="entry name" value="Helicase_assoc"/>
</dbReference>
<accession>K0RPQ8</accession>
<evidence type="ECO:0000313" key="4">
    <source>
        <dbReference type="Proteomes" id="UP000266841"/>
    </source>
</evidence>
<protein>
    <recommendedName>
        <fullName evidence="2">Helicase-associated domain-containing protein</fullName>
    </recommendedName>
</protein>
<dbReference type="eggNOG" id="ENOG502SC1P">
    <property type="taxonomic scope" value="Eukaryota"/>
</dbReference>
<feature type="region of interest" description="Disordered" evidence="1">
    <location>
        <begin position="1"/>
        <end position="26"/>
    </location>
</feature>
<dbReference type="PANTHER" id="PTHR33418:SF1">
    <property type="entry name" value="HELICASE-ASSOCIATED DOMAIN-CONTAINING PROTEIN"/>
    <property type="match status" value="1"/>
</dbReference>
<dbReference type="Gene3D" id="6.10.140.530">
    <property type="match status" value="2"/>
</dbReference>
<evidence type="ECO:0000259" key="2">
    <source>
        <dbReference type="Pfam" id="PF03457"/>
    </source>
</evidence>
<dbReference type="PANTHER" id="PTHR33418">
    <property type="entry name" value="HELICASE-ASSOCIATED"/>
    <property type="match status" value="1"/>
</dbReference>
<dbReference type="OrthoDB" id="498381at2759"/>
<dbReference type="AlphaFoldDB" id="K0RPQ8"/>
<feature type="domain" description="Helicase-associated" evidence="2">
    <location>
        <begin position="169"/>
        <end position="191"/>
    </location>
</feature>